<dbReference type="STRING" id="395961.Cyan7425_3415"/>
<dbReference type="InterPro" id="IPR029063">
    <property type="entry name" value="SAM-dependent_MTases_sf"/>
</dbReference>
<dbReference type="PANTHER" id="PTHR43861:SF1">
    <property type="entry name" value="TRANS-ACONITATE 2-METHYLTRANSFERASE"/>
    <property type="match status" value="1"/>
</dbReference>
<dbReference type="OrthoDB" id="9778766at2"/>
<dbReference type="GO" id="GO:0008168">
    <property type="term" value="F:methyltransferase activity"/>
    <property type="evidence" value="ECO:0007669"/>
    <property type="project" value="UniProtKB-KW"/>
</dbReference>
<accession>B8HQR8</accession>
<evidence type="ECO:0000256" key="1">
    <source>
        <dbReference type="SAM" id="MobiDB-lite"/>
    </source>
</evidence>
<sequence length="257" mass="29237">MPPRMTTASTLTTSAPTGSTATPAEPADVQAFFNQSWQIYQKLLCYNYMGHQQIYTLLHDLWRNRFRGNFSLLDLGCGDAWYAAQALRGTLIEHYHGVDLSEVALAIAAENMAGLRGKQTFSQADLLQFVRTCPDKFDLILTSFALHHLSLAEKAEFLSRIPHLLNPGGRLLLVDVCRRSGEDRASYIQRYTRQMQRDWTEMSRAELEILSDHIASSDLPESVEIWTDLAYRYGFPKVECLYSHSDQASKLLCFYRG</sequence>
<dbReference type="SUPFAM" id="SSF53335">
    <property type="entry name" value="S-adenosyl-L-methionine-dependent methyltransferases"/>
    <property type="match status" value="1"/>
</dbReference>
<gene>
    <name evidence="3" type="ordered locus">Cyan7425_3415</name>
</gene>
<dbReference type="eggNOG" id="COG2226">
    <property type="taxonomic scope" value="Bacteria"/>
</dbReference>
<name>B8HQR8_CYAP4</name>
<protein>
    <submittedName>
        <fullName evidence="3">Methyltransferase type 12</fullName>
    </submittedName>
</protein>
<dbReference type="AlphaFoldDB" id="B8HQR8"/>
<evidence type="ECO:0000313" key="3">
    <source>
        <dbReference type="EMBL" id="ACL45739.1"/>
    </source>
</evidence>
<proteinExistence type="predicted"/>
<feature type="domain" description="Methyltransferase type 12" evidence="2">
    <location>
        <begin position="73"/>
        <end position="171"/>
    </location>
</feature>
<keyword evidence="3" id="KW-0808">Transferase</keyword>
<feature type="region of interest" description="Disordered" evidence="1">
    <location>
        <begin position="1"/>
        <end position="23"/>
    </location>
</feature>
<dbReference type="EMBL" id="CP001344">
    <property type="protein sequence ID" value="ACL45739.1"/>
    <property type="molecule type" value="Genomic_DNA"/>
</dbReference>
<dbReference type="GO" id="GO:0032259">
    <property type="term" value="P:methylation"/>
    <property type="evidence" value="ECO:0007669"/>
    <property type="project" value="UniProtKB-KW"/>
</dbReference>
<dbReference type="Gene3D" id="3.40.50.150">
    <property type="entry name" value="Vaccinia Virus protein VP39"/>
    <property type="match status" value="1"/>
</dbReference>
<reference evidence="3" key="1">
    <citation type="submission" date="2009-01" db="EMBL/GenBank/DDBJ databases">
        <title>Complete sequence of chromosome Cyanothece sp. PCC 7425.</title>
        <authorList>
            <consortium name="US DOE Joint Genome Institute"/>
            <person name="Lucas S."/>
            <person name="Copeland A."/>
            <person name="Lapidus A."/>
            <person name="Glavina del Rio T."/>
            <person name="Dalin E."/>
            <person name="Tice H."/>
            <person name="Bruce D."/>
            <person name="Goodwin L."/>
            <person name="Pitluck S."/>
            <person name="Sims D."/>
            <person name="Meineke L."/>
            <person name="Brettin T."/>
            <person name="Detter J.C."/>
            <person name="Han C."/>
            <person name="Larimer F."/>
            <person name="Land M."/>
            <person name="Hauser L."/>
            <person name="Kyrpides N."/>
            <person name="Ovchinnikova G."/>
            <person name="Liberton M."/>
            <person name="Stoeckel J."/>
            <person name="Banerjee A."/>
            <person name="Singh A."/>
            <person name="Page L."/>
            <person name="Sato H."/>
            <person name="Zhao L."/>
            <person name="Sherman L."/>
            <person name="Pakrasi H."/>
            <person name="Richardson P."/>
        </authorList>
    </citation>
    <scope>NUCLEOTIDE SEQUENCE</scope>
    <source>
        <strain evidence="3">PCC 7425</strain>
    </source>
</reference>
<dbReference type="HOGENOM" id="CLU_095353_0_0_3"/>
<dbReference type="InterPro" id="IPR013217">
    <property type="entry name" value="Methyltransf_12"/>
</dbReference>
<dbReference type="PANTHER" id="PTHR43861">
    <property type="entry name" value="TRANS-ACONITATE 2-METHYLTRANSFERASE-RELATED"/>
    <property type="match status" value="1"/>
</dbReference>
<keyword evidence="3" id="KW-0489">Methyltransferase</keyword>
<evidence type="ECO:0000259" key="2">
    <source>
        <dbReference type="Pfam" id="PF08242"/>
    </source>
</evidence>
<organism evidence="3">
    <name type="scientific">Cyanothece sp. (strain PCC 7425 / ATCC 29141)</name>
    <dbReference type="NCBI Taxonomy" id="395961"/>
    <lineage>
        <taxon>Bacteria</taxon>
        <taxon>Bacillati</taxon>
        <taxon>Cyanobacteriota</taxon>
        <taxon>Cyanophyceae</taxon>
        <taxon>Gomontiellales</taxon>
        <taxon>Cyanothecaceae</taxon>
        <taxon>Cyanothece</taxon>
    </lineage>
</organism>
<dbReference type="KEGG" id="cyn:Cyan7425_3415"/>
<dbReference type="Pfam" id="PF08242">
    <property type="entry name" value="Methyltransf_12"/>
    <property type="match status" value="1"/>
</dbReference>
<dbReference type="CDD" id="cd02440">
    <property type="entry name" value="AdoMet_MTases"/>
    <property type="match status" value="1"/>
</dbReference>